<gene>
    <name evidence="1" type="ORF">Talka_01076</name>
</gene>
<evidence type="ECO:0000313" key="2">
    <source>
        <dbReference type="Proteomes" id="UP000315736"/>
    </source>
</evidence>
<dbReference type="EMBL" id="VJNB01000004">
    <property type="protein sequence ID" value="TSE20181.1"/>
    <property type="molecule type" value="Genomic_DNA"/>
</dbReference>
<evidence type="ECO:0000313" key="1">
    <source>
        <dbReference type="EMBL" id="TSE20181.1"/>
    </source>
</evidence>
<organism evidence="1 2">
    <name type="scientific">Tepidimonas alkaliphilus</name>
    <dbReference type="NCBI Taxonomy" id="2588942"/>
    <lineage>
        <taxon>Bacteria</taxon>
        <taxon>Pseudomonadati</taxon>
        <taxon>Pseudomonadota</taxon>
        <taxon>Betaproteobacteria</taxon>
        <taxon>Burkholderiales</taxon>
        <taxon>Tepidimonas</taxon>
    </lineage>
</organism>
<proteinExistence type="predicted"/>
<protein>
    <submittedName>
        <fullName evidence="1">Uncharacterized protein</fullName>
    </submittedName>
</protein>
<dbReference type="Proteomes" id="UP000315736">
    <property type="component" value="Unassembled WGS sequence"/>
</dbReference>
<sequence>MAENFPYSAQKKVRSAGHWDVVAQHAAVTALERLGQAGGKAEPIRVVLPEPASTFDRTFRDLLITHLVTSGATVVERADAPLQLSVQARLVRHDSDRPHFIPGFFTALTAGVYVAHYLGVHAHQDAAMLGGLGYAALADVARSQYSGGPTHTELVLTTTIMQGERYLARHTNVYYIEDRDVGLFAPPPRLLPTREFKVVSP</sequence>
<dbReference type="AlphaFoldDB" id="A0A554W9C8"/>
<comment type="caution">
    <text evidence="1">The sequence shown here is derived from an EMBL/GenBank/DDBJ whole genome shotgun (WGS) entry which is preliminary data.</text>
</comment>
<reference evidence="1 2" key="1">
    <citation type="submission" date="2019-07" db="EMBL/GenBank/DDBJ databases">
        <title>Tepidimonas alkaliphilus YIM 72238 draft genome.</title>
        <authorList>
            <person name="Da Costa M.S."/>
            <person name="Froufe H.J.C."/>
            <person name="Egas C."/>
            <person name="Albuquerque L."/>
        </authorList>
    </citation>
    <scope>NUCLEOTIDE SEQUENCE [LARGE SCALE GENOMIC DNA]</scope>
    <source>
        <strain evidence="1 2">YIM 72238</strain>
    </source>
</reference>
<accession>A0A554W9C8</accession>
<name>A0A554W9C8_9BURK</name>
<keyword evidence="2" id="KW-1185">Reference proteome</keyword>